<accession>A0AAV4R3W2</accession>
<proteinExistence type="predicted"/>
<dbReference type="Proteomes" id="UP001054837">
    <property type="component" value="Unassembled WGS sequence"/>
</dbReference>
<keyword evidence="3" id="KW-1185">Reference proteome</keyword>
<protein>
    <submittedName>
        <fullName evidence="2">Uncharacterized protein</fullName>
    </submittedName>
</protein>
<reference evidence="2 3" key="1">
    <citation type="submission" date="2021-06" db="EMBL/GenBank/DDBJ databases">
        <title>Caerostris darwini draft genome.</title>
        <authorList>
            <person name="Kono N."/>
            <person name="Arakawa K."/>
        </authorList>
    </citation>
    <scope>NUCLEOTIDE SEQUENCE [LARGE SCALE GENOMIC DNA]</scope>
</reference>
<sequence>MPPPSTPSTLTSFAFPIPILGKNRKFNPISKGGFSRTLDTTSSSTVGTVDGSSPTKFGESACQYYPVNKLELFGGNNVAETIENFSCRIKRSVVLGRSDSAARTSGYIEEMRDTPLEGRFCRYGRKSELEIKSNQSPNSSNR</sequence>
<gene>
    <name evidence="2" type="ORF">CDAR_419721</name>
</gene>
<dbReference type="EMBL" id="BPLQ01005474">
    <property type="protein sequence ID" value="GIY15107.1"/>
    <property type="molecule type" value="Genomic_DNA"/>
</dbReference>
<dbReference type="AlphaFoldDB" id="A0AAV4R3W2"/>
<evidence type="ECO:0000313" key="3">
    <source>
        <dbReference type="Proteomes" id="UP001054837"/>
    </source>
</evidence>
<comment type="caution">
    <text evidence="2">The sequence shown here is derived from an EMBL/GenBank/DDBJ whole genome shotgun (WGS) entry which is preliminary data.</text>
</comment>
<feature type="region of interest" description="Disordered" evidence="1">
    <location>
        <begin position="33"/>
        <end position="52"/>
    </location>
</feature>
<evidence type="ECO:0000313" key="2">
    <source>
        <dbReference type="EMBL" id="GIY15107.1"/>
    </source>
</evidence>
<organism evidence="2 3">
    <name type="scientific">Caerostris darwini</name>
    <dbReference type="NCBI Taxonomy" id="1538125"/>
    <lineage>
        <taxon>Eukaryota</taxon>
        <taxon>Metazoa</taxon>
        <taxon>Ecdysozoa</taxon>
        <taxon>Arthropoda</taxon>
        <taxon>Chelicerata</taxon>
        <taxon>Arachnida</taxon>
        <taxon>Araneae</taxon>
        <taxon>Araneomorphae</taxon>
        <taxon>Entelegynae</taxon>
        <taxon>Araneoidea</taxon>
        <taxon>Araneidae</taxon>
        <taxon>Caerostris</taxon>
    </lineage>
</organism>
<evidence type="ECO:0000256" key="1">
    <source>
        <dbReference type="SAM" id="MobiDB-lite"/>
    </source>
</evidence>
<name>A0AAV4R3W2_9ARAC</name>
<feature type="compositionally biased region" description="Low complexity" evidence="1">
    <location>
        <begin position="39"/>
        <end position="52"/>
    </location>
</feature>